<dbReference type="Gene3D" id="1.10.260.40">
    <property type="entry name" value="lambda repressor-like DNA-binding domains"/>
    <property type="match status" value="1"/>
</dbReference>
<dbReference type="Pfam" id="PF01381">
    <property type="entry name" value="HTH_3"/>
    <property type="match status" value="1"/>
</dbReference>
<evidence type="ECO:0000259" key="1">
    <source>
        <dbReference type="PROSITE" id="PS50943"/>
    </source>
</evidence>
<proteinExistence type="predicted"/>
<dbReference type="GO" id="GO:0003677">
    <property type="term" value="F:DNA binding"/>
    <property type="evidence" value="ECO:0007669"/>
    <property type="project" value="InterPro"/>
</dbReference>
<dbReference type="InterPro" id="IPR010982">
    <property type="entry name" value="Lambda_DNA-bd_dom_sf"/>
</dbReference>
<gene>
    <name evidence="2" type="ORF">FHS83_003210</name>
</gene>
<evidence type="ECO:0000313" key="3">
    <source>
        <dbReference type="Proteomes" id="UP000570514"/>
    </source>
</evidence>
<organism evidence="2 3">
    <name type="scientific">Rhizomicrobium palustre</name>
    <dbReference type="NCBI Taxonomy" id="189966"/>
    <lineage>
        <taxon>Bacteria</taxon>
        <taxon>Pseudomonadati</taxon>
        <taxon>Pseudomonadota</taxon>
        <taxon>Alphaproteobacteria</taxon>
        <taxon>Micropepsales</taxon>
        <taxon>Micropepsaceae</taxon>
        <taxon>Rhizomicrobium</taxon>
    </lineage>
</organism>
<feature type="domain" description="HTH cro/C1-type" evidence="1">
    <location>
        <begin position="17"/>
        <end position="71"/>
    </location>
</feature>
<dbReference type="PROSITE" id="PS50943">
    <property type="entry name" value="HTH_CROC1"/>
    <property type="match status" value="1"/>
</dbReference>
<keyword evidence="3" id="KW-1185">Reference proteome</keyword>
<dbReference type="InterPro" id="IPR001387">
    <property type="entry name" value="Cro/C1-type_HTH"/>
</dbReference>
<name>A0A846N3V3_9PROT</name>
<dbReference type="EMBL" id="JAASRM010000001">
    <property type="protein sequence ID" value="NIK89892.1"/>
    <property type="molecule type" value="Genomic_DNA"/>
</dbReference>
<evidence type="ECO:0000313" key="2">
    <source>
        <dbReference type="EMBL" id="NIK89892.1"/>
    </source>
</evidence>
<dbReference type="Proteomes" id="UP000570514">
    <property type="component" value="Unassembled WGS sequence"/>
</dbReference>
<sequence length="139" mass="15257">MSPKTANAIDTYVAGRLRSYRRQLGLSQADVAKKIGITFQQIQKYEAGINRVGAGRLFQIASLYAIPVQDFFPNGPVADDAAKRSAQTNEVAAFASSIDGLRLCEAFLGIKEAKQRRVILSLIEEIQQQGQRELVSDTV</sequence>
<comment type="caution">
    <text evidence="2">The sequence shown here is derived from an EMBL/GenBank/DDBJ whole genome shotgun (WGS) entry which is preliminary data.</text>
</comment>
<reference evidence="2 3" key="1">
    <citation type="submission" date="2020-03" db="EMBL/GenBank/DDBJ databases">
        <title>Genomic Encyclopedia of Type Strains, Phase IV (KMG-IV): sequencing the most valuable type-strain genomes for metagenomic binning, comparative biology and taxonomic classification.</title>
        <authorList>
            <person name="Goeker M."/>
        </authorList>
    </citation>
    <scope>NUCLEOTIDE SEQUENCE [LARGE SCALE GENOMIC DNA]</scope>
    <source>
        <strain evidence="2 3">DSM 19867</strain>
    </source>
</reference>
<dbReference type="SMART" id="SM00530">
    <property type="entry name" value="HTH_XRE"/>
    <property type="match status" value="1"/>
</dbReference>
<dbReference type="CDD" id="cd00093">
    <property type="entry name" value="HTH_XRE"/>
    <property type="match status" value="1"/>
</dbReference>
<accession>A0A846N3V3</accession>
<protein>
    <submittedName>
        <fullName evidence="2">Transcriptional regulator with XRE-family HTH domain</fullName>
    </submittedName>
</protein>
<dbReference type="SUPFAM" id="SSF47413">
    <property type="entry name" value="lambda repressor-like DNA-binding domains"/>
    <property type="match status" value="1"/>
</dbReference>
<dbReference type="RefSeq" id="WP_167083968.1">
    <property type="nucleotide sequence ID" value="NZ_BAAADC010000001.1"/>
</dbReference>
<dbReference type="AlphaFoldDB" id="A0A846N3V3"/>